<dbReference type="EMBL" id="CP010777">
    <property type="protein sequence ID" value="AKQ44728.1"/>
    <property type="molecule type" value="Genomic_DNA"/>
</dbReference>
<keyword evidence="2" id="KW-0238">DNA-binding</keyword>
<evidence type="ECO:0000259" key="4">
    <source>
        <dbReference type="PROSITE" id="PS51118"/>
    </source>
</evidence>
<dbReference type="PANTHER" id="PTHR33204">
    <property type="entry name" value="TRANSCRIPTIONAL REGULATOR, MARR FAMILY"/>
    <property type="match status" value="1"/>
</dbReference>
<proteinExistence type="predicted"/>
<keyword evidence="3" id="KW-0804">Transcription</keyword>
<dbReference type="PATRIC" id="fig|1379910.4.peg.507"/>
<dbReference type="Pfam" id="PF01638">
    <property type="entry name" value="HxlR"/>
    <property type="match status" value="1"/>
</dbReference>
<dbReference type="GO" id="GO:0003677">
    <property type="term" value="F:DNA binding"/>
    <property type="evidence" value="ECO:0007669"/>
    <property type="project" value="UniProtKB-KW"/>
</dbReference>
<reference evidence="5 6" key="1">
    <citation type="submission" date="2015-01" db="EMBL/GenBank/DDBJ databases">
        <title>Rufibacter sp./DG31D/ whole genome sequencing.</title>
        <authorList>
            <person name="Kim M.K."/>
            <person name="Srinivasan S."/>
            <person name="Lee J.-J."/>
        </authorList>
    </citation>
    <scope>NUCLEOTIDE SEQUENCE [LARGE SCALE GENOMIC DNA]</scope>
    <source>
        <strain evidence="5 6">DG31D</strain>
    </source>
</reference>
<dbReference type="Gene3D" id="1.10.10.10">
    <property type="entry name" value="Winged helix-like DNA-binding domain superfamily/Winged helix DNA-binding domain"/>
    <property type="match status" value="1"/>
</dbReference>
<dbReference type="PANTHER" id="PTHR33204:SF29">
    <property type="entry name" value="TRANSCRIPTIONAL REGULATOR"/>
    <property type="match status" value="1"/>
</dbReference>
<evidence type="ECO:0000313" key="5">
    <source>
        <dbReference type="EMBL" id="AKQ44728.1"/>
    </source>
</evidence>
<keyword evidence="1" id="KW-0805">Transcription regulation</keyword>
<dbReference type="InterPro" id="IPR036390">
    <property type="entry name" value="WH_DNA-bd_sf"/>
</dbReference>
<dbReference type="InterPro" id="IPR036388">
    <property type="entry name" value="WH-like_DNA-bd_sf"/>
</dbReference>
<dbReference type="KEGG" id="ruf:TH63_02365"/>
<gene>
    <name evidence="5" type="ORF">TH63_02365</name>
</gene>
<accession>A0A0H4VHF1</accession>
<dbReference type="AlphaFoldDB" id="A0A0H4VHF1"/>
<evidence type="ECO:0000313" key="6">
    <source>
        <dbReference type="Proteomes" id="UP000036458"/>
    </source>
</evidence>
<dbReference type="OrthoDB" id="8231503at2"/>
<sequence>MIVDNTEVVIEIDQQQFHCAMDVTMHFIGGKWKTVVLWYLRNDKKRFSELKALMPQITEKMLSIQLKQLEADGLIKRKVYTSKPPLKVEYSLTDFGTSLIPLLNEIASWGRKTGNEKGKIVKSV</sequence>
<name>A0A0H4VHF1_9BACT</name>
<keyword evidence="6" id="KW-1185">Reference proteome</keyword>
<evidence type="ECO:0000256" key="3">
    <source>
        <dbReference type="ARBA" id="ARBA00023163"/>
    </source>
</evidence>
<evidence type="ECO:0000256" key="1">
    <source>
        <dbReference type="ARBA" id="ARBA00023015"/>
    </source>
</evidence>
<protein>
    <recommendedName>
        <fullName evidence="4">HTH hxlR-type domain-containing protein</fullName>
    </recommendedName>
</protein>
<dbReference type="SUPFAM" id="SSF46785">
    <property type="entry name" value="Winged helix' DNA-binding domain"/>
    <property type="match status" value="1"/>
</dbReference>
<dbReference type="InterPro" id="IPR002577">
    <property type="entry name" value="HTH_HxlR"/>
</dbReference>
<organism evidence="5 6">
    <name type="scientific">Rufibacter radiotolerans</name>
    <dbReference type="NCBI Taxonomy" id="1379910"/>
    <lineage>
        <taxon>Bacteria</taxon>
        <taxon>Pseudomonadati</taxon>
        <taxon>Bacteroidota</taxon>
        <taxon>Cytophagia</taxon>
        <taxon>Cytophagales</taxon>
        <taxon>Hymenobacteraceae</taxon>
        <taxon>Rufibacter</taxon>
    </lineage>
</organism>
<dbReference type="Proteomes" id="UP000036458">
    <property type="component" value="Chromosome"/>
</dbReference>
<feature type="domain" description="HTH hxlR-type" evidence="4">
    <location>
        <begin position="19"/>
        <end position="118"/>
    </location>
</feature>
<dbReference type="PROSITE" id="PS51118">
    <property type="entry name" value="HTH_HXLR"/>
    <property type="match status" value="1"/>
</dbReference>
<dbReference type="RefSeq" id="WP_048919518.1">
    <property type="nucleotide sequence ID" value="NZ_CP010777.1"/>
</dbReference>
<evidence type="ECO:0000256" key="2">
    <source>
        <dbReference type="ARBA" id="ARBA00023125"/>
    </source>
</evidence>